<reference evidence="2" key="1">
    <citation type="submission" date="2017-02" db="UniProtKB">
        <authorList>
            <consortium name="WormBaseParasite"/>
        </authorList>
    </citation>
    <scope>IDENTIFICATION</scope>
</reference>
<name>A0A0M3IVH0_ASCLU</name>
<organism evidence="1 2">
    <name type="scientific">Ascaris lumbricoides</name>
    <name type="common">Giant roundworm</name>
    <dbReference type="NCBI Taxonomy" id="6252"/>
    <lineage>
        <taxon>Eukaryota</taxon>
        <taxon>Metazoa</taxon>
        <taxon>Ecdysozoa</taxon>
        <taxon>Nematoda</taxon>
        <taxon>Chromadorea</taxon>
        <taxon>Rhabditida</taxon>
        <taxon>Spirurina</taxon>
        <taxon>Ascaridomorpha</taxon>
        <taxon>Ascaridoidea</taxon>
        <taxon>Ascarididae</taxon>
        <taxon>Ascaris</taxon>
    </lineage>
</organism>
<dbReference type="WBParaSite" id="ALUE_0002274801-mRNA-1">
    <property type="protein sequence ID" value="ALUE_0002274801-mRNA-1"/>
    <property type="gene ID" value="ALUE_0002274801"/>
</dbReference>
<evidence type="ECO:0000313" key="2">
    <source>
        <dbReference type="WBParaSite" id="ALUE_0002274801-mRNA-1"/>
    </source>
</evidence>
<accession>A0A0M3IVH0</accession>
<dbReference type="Proteomes" id="UP000036681">
    <property type="component" value="Unplaced"/>
</dbReference>
<keyword evidence="1" id="KW-1185">Reference proteome</keyword>
<evidence type="ECO:0000313" key="1">
    <source>
        <dbReference type="Proteomes" id="UP000036681"/>
    </source>
</evidence>
<protein>
    <submittedName>
        <fullName evidence="2">Uncharacterized protein</fullName>
    </submittedName>
</protein>
<dbReference type="AlphaFoldDB" id="A0A0M3IVH0"/>
<proteinExistence type="predicted"/>
<sequence>MVNKKCLQKLKFFSQRNKFFNDILFFSGSKKNSMGEMINVSEIFLLICSYFFENFNCSRKGIRGAMLRLWS</sequence>